<dbReference type="AlphaFoldDB" id="A0A0A8YDW8"/>
<evidence type="ECO:0000256" key="1">
    <source>
        <dbReference type="SAM" id="MobiDB-lite"/>
    </source>
</evidence>
<evidence type="ECO:0000313" key="2">
    <source>
        <dbReference type="EMBL" id="JAD21317.1"/>
    </source>
</evidence>
<reference evidence="2" key="2">
    <citation type="journal article" date="2015" name="Data Brief">
        <title>Shoot transcriptome of the giant reed, Arundo donax.</title>
        <authorList>
            <person name="Barrero R.A."/>
            <person name="Guerrero F.D."/>
            <person name="Moolhuijzen P."/>
            <person name="Goolsby J.A."/>
            <person name="Tidwell J."/>
            <person name="Bellgard S.E."/>
            <person name="Bellgard M.I."/>
        </authorList>
    </citation>
    <scope>NUCLEOTIDE SEQUENCE</scope>
    <source>
        <tissue evidence="2">Shoot tissue taken approximately 20 cm above the soil surface</tissue>
    </source>
</reference>
<feature type="compositionally biased region" description="Basic residues" evidence="1">
    <location>
        <begin position="17"/>
        <end position="30"/>
    </location>
</feature>
<accession>A0A0A8YDW8</accession>
<feature type="region of interest" description="Disordered" evidence="1">
    <location>
        <begin position="1"/>
        <end position="36"/>
    </location>
</feature>
<protein>
    <submittedName>
        <fullName evidence="2">Uncharacterized protein</fullName>
    </submittedName>
</protein>
<organism evidence="2">
    <name type="scientific">Arundo donax</name>
    <name type="common">Giant reed</name>
    <name type="synonym">Donax arundinaceus</name>
    <dbReference type="NCBI Taxonomy" id="35708"/>
    <lineage>
        <taxon>Eukaryota</taxon>
        <taxon>Viridiplantae</taxon>
        <taxon>Streptophyta</taxon>
        <taxon>Embryophyta</taxon>
        <taxon>Tracheophyta</taxon>
        <taxon>Spermatophyta</taxon>
        <taxon>Magnoliopsida</taxon>
        <taxon>Liliopsida</taxon>
        <taxon>Poales</taxon>
        <taxon>Poaceae</taxon>
        <taxon>PACMAD clade</taxon>
        <taxon>Arundinoideae</taxon>
        <taxon>Arundineae</taxon>
        <taxon>Arundo</taxon>
    </lineage>
</organism>
<dbReference type="EMBL" id="GBRH01276578">
    <property type="protein sequence ID" value="JAD21317.1"/>
    <property type="molecule type" value="Transcribed_RNA"/>
</dbReference>
<proteinExistence type="predicted"/>
<reference evidence="2" key="1">
    <citation type="submission" date="2014-09" db="EMBL/GenBank/DDBJ databases">
        <authorList>
            <person name="Magalhaes I.L.F."/>
            <person name="Oliveira U."/>
            <person name="Santos F.R."/>
            <person name="Vidigal T.H.D.A."/>
            <person name="Brescovit A.D."/>
            <person name="Santos A.J."/>
        </authorList>
    </citation>
    <scope>NUCLEOTIDE SEQUENCE</scope>
    <source>
        <tissue evidence="2">Shoot tissue taken approximately 20 cm above the soil surface</tissue>
    </source>
</reference>
<name>A0A0A8YDW8_ARUDO</name>
<sequence>MAIRKRREPPRGTARQLGRRSRQPKRHVGHCKFPQC</sequence>